<dbReference type="EMBL" id="BAABAZ010000004">
    <property type="protein sequence ID" value="GAA4282871.1"/>
    <property type="molecule type" value="Genomic_DNA"/>
</dbReference>
<gene>
    <name evidence="2" type="ORF">GCM10022261_04020</name>
</gene>
<reference evidence="3" key="1">
    <citation type="journal article" date="2019" name="Int. J. Syst. Evol. Microbiol.">
        <title>The Global Catalogue of Microorganisms (GCM) 10K type strain sequencing project: providing services to taxonomists for standard genome sequencing and annotation.</title>
        <authorList>
            <consortium name="The Broad Institute Genomics Platform"/>
            <consortium name="The Broad Institute Genome Sequencing Center for Infectious Disease"/>
            <person name="Wu L."/>
            <person name="Ma J."/>
        </authorList>
    </citation>
    <scope>NUCLEOTIDE SEQUENCE [LARGE SCALE GENOMIC DNA]</scope>
    <source>
        <strain evidence="3">JCM 17458</strain>
    </source>
</reference>
<name>A0ABP8EG93_9MICO</name>
<keyword evidence="3" id="KW-1185">Reference proteome</keyword>
<feature type="transmembrane region" description="Helical" evidence="1">
    <location>
        <begin position="106"/>
        <end position="124"/>
    </location>
</feature>
<feature type="transmembrane region" description="Helical" evidence="1">
    <location>
        <begin position="31"/>
        <end position="51"/>
    </location>
</feature>
<feature type="transmembrane region" description="Helical" evidence="1">
    <location>
        <begin position="130"/>
        <end position="150"/>
    </location>
</feature>
<organism evidence="2 3">
    <name type="scientific">Brevibacterium daeguense</name>
    <dbReference type="NCBI Taxonomy" id="909936"/>
    <lineage>
        <taxon>Bacteria</taxon>
        <taxon>Bacillati</taxon>
        <taxon>Actinomycetota</taxon>
        <taxon>Actinomycetes</taxon>
        <taxon>Micrococcales</taxon>
        <taxon>Brevibacteriaceae</taxon>
        <taxon>Brevibacterium</taxon>
    </lineage>
</organism>
<keyword evidence="1" id="KW-1133">Transmembrane helix</keyword>
<dbReference type="Proteomes" id="UP001501586">
    <property type="component" value="Unassembled WGS sequence"/>
</dbReference>
<sequence length="156" mass="16314">MPDAEAPEPGPGRPDPAGPVFSAFRVGRISAALTAVAALALGGASLLLGLAEELPNALTWFADATRLVLVLGAVATLANLVIGILVWRTERAAAEREHRRLRTWPLVAFVGLAVPLGVYVPTAVFSSDALALLIVLLLVCVPAALLLLPISRLFRP</sequence>
<evidence type="ECO:0000313" key="2">
    <source>
        <dbReference type="EMBL" id="GAA4282871.1"/>
    </source>
</evidence>
<proteinExistence type="predicted"/>
<accession>A0ABP8EG93</accession>
<keyword evidence="1" id="KW-0812">Transmembrane</keyword>
<comment type="caution">
    <text evidence="2">The sequence shown here is derived from an EMBL/GenBank/DDBJ whole genome shotgun (WGS) entry which is preliminary data.</text>
</comment>
<evidence type="ECO:0000313" key="3">
    <source>
        <dbReference type="Proteomes" id="UP001501586"/>
    </source>
</evidence>
<keyword evidence="1" id="KW-0472">Membrane</keyword>
<feature type="transmembrane region" description="Helical" evidence="1">
    <location>
        <begin position="67"/>
        <end position="86"/>
    </location>
</feature>
<evidence type="ECO:0000256" key="1">
    <source>
        <dbReference type="SAM" id="Phobius"/>
    </source>
</evidence>
<protein>
    <submittedName>
        <fullName evidence="2">Uncharacterized protein</fullName>
    </submittedName>
</protein>
<dbReference type="RefSeq" id="WP_236864944.1">
    <property type="nucleotide sequence ID" value="NZ_BAABAZ010000004.1"/>
</dbReference>